<keyword evidence="2 4" id="KW-0413">Isomerase</keyword>
<dbReference type="Proteomes" id="UP001317532">
    <property type="component" value="Chromosome"/>
</dbReference>
<feature type="binding site" evidence="4">
    <location>
        <begin position="78"/>
        <end position="82"/>
    </location>
    <ligand>
        <name>NADP(+)</name>
        <dbReference type="ChEBI" id="CHEBI:58349"/>
    </ligand>
</feature>
<evidence type="ECO:0000256" key="1">
    <source>
        <dbReference type="ARBA" id="ARBA00022857"/>
    </source>
</evidence>
<dbReference type="InterPro" id="IPR036291">
    <property type="entry name" value="NAD(P)-bd_dom_sf"/>
</dbReference>
<dbReference type="GO" id="GO:0008712">
    <property type="term" value="F:ADP-glyceromanno-heptose 6-epimerase activity"/>
    <property type="evidence" value="ECO:0007669"/>
    <property type="project" value="UniProtKB-UniRule"/>
</dbReference>
<dbReference type="NCBIfam" id="TIGR02197">
    <property type="entry name" value="heptose_epim"/>
    <property type="match status" value="1"/>
</dbReference>
<dbReference type="AlphaFoldDB" id="A0AAN1XYE5"/>
<proteinExistence type="inferred from homology"/>
<comment type="similarity">
    <text evidence="4">Belongs to the NAD(P)-dependent epimerase/dehydratase family. HldD subfamily.</text>
</comment>
<evidence type="ECO:0000256" key="4">
    <source>
        <dbReference type="HAMAP-Rule" id="MF_01601"/>
    </source>
</evidence>
<feature type="active site" description="Proton acceptor" evidence="4">
    <location>
        <position position="145"/>
    </location>
</feature>
<organism evidence="6 7">
    <name type="scientific">Vulcanimicrobium alpinum</name>
    <dbReference type="NCBI Taxonomy" id="3016050"/>
    <lineage>
        <taxon>Bacteria</taxon>
        <taxon>Bacillati</taxon>
        <taxon>Vulcanimicrobiota</taxon>
        <taxon>Vulcanimicrobiia</taxon>
        <taxon>Vulcanimicrobiales</taxon>
        <taxon>Vulcanimicrobiaceae</taxon>
        <taxon>Vulcanimicrobium</taxon>
    </lineage>
</organism>
<feature type="binding site" evidence="4">
    <location>
        <position position="95"/>
    </location>
    <ligand>
        <name>NADP(+)</name>
        <dbReference type="ChEBI" id="CHEBI:58349"/>
    </ligand>
</feature>
<feature type="binding site" evidence="4">
    <location>
        <begin position="12"/>
        <end position="13"/>
    </location>
    <ligand>
        <name>NADP(+)</name>
        <dbReference type="ChEBI" id="CHEBI:58349"/>
    </ligand>
</feature>
<name>A0AAN1XYE5_UNVUL</name>
<dbReference type="CDD" id="cd05248">
    <property type="entry name" value="ADP_GME_SDR_e"/>
    <property type="match status" value="1"/>
</dbReference>
<comment type="function">
    <text evidence="4">Catalyzes the interconversion between ADP-D-glycero-beta-D-manno-heptose and ADP-L-glycero-beta-D-manno-heptose via an epimerization at carbon 6 of the heptose.</text>
</comment>
<feature type="binding site" evidence="4">
    <location>
        <position position="181"/>
    </location>
    <ligand>
        <name>NADP(+)</name>
        <dbReference type="ChEBI" id="CHEBI:58349"/>
    </ligand>
</feature>
<comment type="caution">
    <text evidence="4">Lacks conserved residue(s) required for the propagation of feature annotation.</text>
</comment>
<feature type="binding site" evidence="4">
    <location>
        <position position="149"/>
    </location>
    <ligand>
        <name>NADP(+)</name>
        <dbReference type="ChEBI" id="CHEBI:58349"/>
    </ligand>
</feature>
<dbReference type="HAMAP" id="MF_01601">
    <property type="entry name" value="Heptose_epimerase"/>
    <property type="match status" value="1"/>
</dbReference>
<feature type="binding site" evidence="4">
    <location>
        <position position="173"/>
    </location>
    <ligand>
        <name>NADP(+)</name>
        <dbReference type="ChEBI" id="CHEBI:58349"/>
    </ligand>
</feature>
<evidence type="ECO:0000256" key="2">
    <source>
        <dbReference type="ARBA" id="ARBA00023235"/>
    </source>
</evidence>
<comment type="catalytic activity">
    <reaction evidence="4">
        <text>ADP-D-glycero-beta-D-manno-heptose = ADP-L-glycero-beta-D-manno-heptose</text>
        <dbReference type="Rhea" id="RHEA:17577"/>
        <dbReference type="ChEBI" id="CHEBI:59967"/>
        <dbReference type="ChEBI" id="CHEBI:61506"/>
        <dbReference type="EC" id="5.1.3.20"/>
    </reaction>
</comment>
<comment type="subunit">
    <text evidence="4">Homopentamer.</text>
</comment>
<dbReference type="EMBL" id="AP025523">
    <property type="protein sequence ID" value="BDE07685.1"/>
    <property type="molecule type" value="Genomic_DNA"/>
</dbReference>
<feature type="binding site" evidence="4">
    <location>
        <position position="283"/>
    </location>
    <ligand>
        <name>substrate</name>
    </ligand>
</feature>
<feature type="binding site" evidence="4">
    <location>
        <position position="172"/>
    </location>
    <ligand>
        <name>substrate</name>
    </ligand>
</feature>
<feature type="binding site" evidence="4">
    <location>
        <begin position="33"/>
        <end position="34"/>
    </location>
    <ligand>
        <name>NADP(+)</name>
        <dbReference type="ChEBI" id="CHEBI:58349"/>
    </ligand>
</feature>
<dbReference type="Gene3D" id="3.40.50.720">
    <property type="entry name" value="NAD(P)-binding Rossmann-like Domain"/>
    <property type="match status" value="1"/>
</dbReference>
<dbReference type="RefSeq" id="WP_317995262.1">
    <property type="nucleotide sequence ID" value="NZ_AP025523.1"/>
</dbReference>
<comment type="cofactor">
    <cofactor evidence="4">
        <name>NADP(+)</name>
        <dbReference type="ChEBI" id="CHEBI:58349"/>
    </cofactor>
    <text evidence="4">Binds 1 NADP(+) per subunit.</text>
</comment>
<dbReference type="GO" id="GO:0005975">
    <property type="term" value="P:carbohydrate metabolic process"/>
    <property type="evidence" value="ECO:0007669"/>
    <property type="project" value="UniProtKB-UniRule"/>
</dbReference>
<dbReference type="SUPFAM" id="SSF51735">
    <property type="entry name" value="NAD(P)-binding Rossmann-fold domains"/>
    <property type="match status" value="1"/>
</dbReference>
<evidence type="ECO:0000313" key="7">
    <source>
        <dbReference type="Proteomes" id="UP001317532"/>
    </source>
</evidence>
<dbReference type="PANTHER" id="PTHR43103:SF3">
    <property type="entry name" value="ADP-L-GLYCERO-D-MANNO-HEPTOSE-6-EPIMERASE"/>
    <property type="match status" value="1"/>
</dbReference>
<feature type="binding site" evidence="4">
    <location>
        <position position="218"/>
    </location>
    <ligand>
        <name>substrate</name>
    </ligand>
</feature>
<feature type="binding site" evidence="4">
    <location>
        <position position="190"/>
    </location>
    <ligand>
        <name>substrate</name>
    </ligand>
</feature>
<dbReference type="Pfam" id="PF01370">
    <property type="entry name" value="Epimerase"/>
    <property type="match status" value="1"/>
</dbReference>
<dbReference type="PANTHER" id="PTHR43103">
    <property type="entry name" value="NUCLEOSIDE-DIPHOSPHATE-SUGAR EPIMERASE"/>
    <property type="match status" value="1"/>
</dbReference>
<keyword evidence="1 4" id="KW-0521">NADP</keyword>
<feature type="active site" description="Proton acceptor" evidence="4">
    <location>
        <position position="181"/>
    </location>
</feature>
<reference evidence="6 7" key="1">
    <citation type="journal article" date="2022" name="ISME Commun">
        <title>Vulcanimicrobium alpinus gen. nov. sp. nov., the first cultivated representative of the candidate phylum 'Eremiobacterota', is a metabolically versatile aerobic anoxygenic phototroph.</title>
        <authorList>
            <person name="Yabe S."/>
            <person name="Muto K."/>
            <person name="Abe K."/>
            <person name="Yokota A."/>
            <person name="Staudigel H."/>
            <person name="Tebo B.M."/>
        </authorList>
    </citation>
    <scope>NUCLEOTIDE SEQUENCE [LARGE SCALE GENOMIC DNA]</scope>
    <source>
        <strain evidence="6 7">WC8-2</strain>
    </source>
</reference>
<accession>A0AAN1XYE5</accession>
<feature type="binding site" evidence="4">
    <location>
        <position position="183"/>
    </location>
    <ligand>
        <name>substrate</name>
    </ligand>
</feature>
<sequence length="340" mass="37779">MDRVVVTGGAGLIGSALVRHLNLDGIEDIVVVDRLGTSEKWRHLVPLRFADYLDAGEFYARIAADPYAFGRVAAVFHLGACSSTTERDASYLVQNNVRRSQEIARWSFSLGARFTYASSAATYGARECEMREDLDPHALRPLNMYGYSKHLFDRWMRREGLLERAVGLKYFNVYGPNEDHKGEMRSVVAKAYEQIRATGTIELFKSYREGIADGEQSRDFLYVKDAAAITAFLAASPAAGGLYNVGSGIARTWNDLARAVFAALDLPPRIIYVEMPDALRGKYQYRTVATIDRLRDAGWTRPFTTLEAAIDDYVRRYLTSGAALGDESASSPLPTLSATR</sequence>
<feature type="binding site" evidence="4">
    <location>
        <begin position="204"/>
        <end position="207"/>
    </location>
    <ligand>
        <name>substrate</name>
    </ligand>
</feature>
<keyword evidence="7" id="KW-1185">Reference proteome</keyword>
<evidence type="ECO:0000259" key="5">
    <source>
        <dbReference type="Pfam" id="PF01370"/>
    </source>
</evidence>
<evidence type="ECO:0000256" key="3">
    <source>
        <dbReference type="ARBA" id="ARBA00023277"/>
    </source>
</evidence>
<dbReference type="EC" id="5.1.3.20" evidence="4"/>
<gene>
    <name evidence="6" type="primary">rfaD</name>
    <name evidence="4" type="synonym">hldD</name>
    <name evidence="6" type="ORF">WPS_29610</name>
</gene>
<dbReference type="InterPro" id="IPR011912">
    <property type="entry name" value="Heptose_epim"/>
</dbReference>
<feature type="binding site" evidence="4">
    <location>
        <position position="40"/>
    </location>
    <ligand>
        <name>NADP(+)</name>
        <dbReference type="ChEBI" id="CHEBI:58349"/>
    </ligand>
</feature>
<comment type="domain">
    <text evidence="4">Contains a large N-terminal NADP-binding domain, and a smaller C-terminal substrate-binding domain.</text>
</comment>
<keyword evidence="3 4" id="KW-0119">Carbohydrate metabolism</keyword>
<dbReference type="Gene3D" id="3.90.25.10">
    <property type="entry name" value="UDP-galactose 4-epimerase, domain 1"/>
    <property type="match status" value="1"/>
</dbReference>
<dbReference type="GO" id="GO:0050661">
    <property type="term" value="F:NADP binding"/>
    <property type="evidence" value="ECO:0007669"/>
    <property type="project" value="InterPro"/>
</dbReference>
<dbReference type="InterPro" id="IPR001509">
    <property type="entry name" value="Epimerase_deHydtase"/>
</dbReference>
<dbReference type="KEGG" id="vab:WPS_29610"/>
<feature type="domain" description="NAD-dependent epimerase/dehydratase" evidence="5">
    <location>
        <begin position="4"/>
        <end position="246"/>
    </location>
</feature>
<comment type="pathway">
    <text evidence="4">Nucleotide-sugar biosynthesis; ADP-L-glycero-beta-D-manno-heptose biosynthesis; ADP-L-glycero-beta-D-manno-heptose from D-glycero-beta-D-manno-heptose 7-phosphate: step 4/4.</text>
</comment>
<protein>
    <recommendedName>
        <fullName evidence="4">ADP-L-glycero-D-manno-heptose-6-epimerase</fullName>
        <ecNumber evidence="4">5.1.3.20</ecNumber>
    </recommendedName>
    <alternativeName>
        <fullName evidence="4">ADP-L-glycero-beta-D-manno-heptose-6-epimerase</fullName>
        <shortName evidence="4">ADP-glyceromanno-heptose 6-epimerase</shortName>
        <shortName evidence="4">ADP-hep 6-epimerase</shortName>
        <shortName evidence="4">AGME</shortName>
    </alternativeName>
</protein>
<evidence type="ECO:0000313" key="6">
    <source>
        <dbReference type="EMBL" id="BDE07685.1"/>
    </source>
</evidence>